<feature type="compositionally biased region" description="Low complexity" evidence="1">
    <location>
        <begin position="85"/>
        <end position="95"/>
    </location>
</feature>
<organism evidence="2 3">
    <name type="scientific">Laspinema palackyanum D2a</name>
    <dbReference type="NCBI Taxonomy" id="2953684"/>
    <lineage>
        <taxon>Bacteria</taxon>
        <taxon>Bacillati</taxon>
        <taxon>Cyanobacteriota</taxon>
        <taxon>Cyanophyceae</taxon>
        <taxon>Oscillatoriophycideae</taxon>
        <taxon>Oscillatoriales</taxon>
        <taxon>Laspinemataceae</taxon>
        <taxon>Laspinema</taxon>
        <taxon>Laspinema palackyanum</taxon>
    </lineage>
</organism>
<gene>
    <name evidence="2" type="ORF">NG799_14650</name>
</gene>
<accession>A0ABT2MSR6</accession>
<proteinExistence type="predicted"/>
<keyword evidence="3" id="KW-1185">Reference proteome</keyword>
<feature type="compositionally biased region" description="Basic and acidic residues" evidence="1">
    <location>
        <begin position="47"/>
        <end position="63"/>
    </location>
</feature>
<dbReference type="RefSeq" id="WP_368007153.1">
    <property type="nucleotide sequence ID" value="NZ_JAMXFF010000021.1"/>
</dbReference>
<dbReference type="EMBL" id="JAMXFF010000021">
    <property type="protein sequence ID" value="MCT7967577.1"/>
    <property type="molecule type" value="Genomic_DNA"/>
</dbReference>
<feature type="region of interest" description="Disordered" evidence="1">
    <location>
        <begin position="33"/>
        <end position="135"/>
    </location>
</feature>
<evidence type="ECO:0000313" key="2">
    <source>
        <dbReference type="EMBL" id="MCT7967577.1"/>
    </source>
</evidence>
<comment type="caution">
    <text evidence="2">The sequence shown here is derived from an EMBL/GenBank/DDBJ whole genome shotgun (WGS) entry which is preliminary data.</text>
</comment>
<reference evidence="2 3" key="1">
    <citation type="journal article" date="2022" name="Front. Microbiol.">
        <title>High genomic differentiation and limited gene flow indicate recent cryptic speciation within the genus Laspinema (cyanobacteria).</title>
        <authorList>
            <person name="Stanojkovic A."/>
            <person name="Skoupy S."/>
            <person name="Skaloud P."/>
            <person name="Dvorak P."/>
        </authorList>
    </citation>
    <scope>NUCLEOTIDE SEQUENCE [LARGE SCALE GENOMIC DNA]</scope>
    <source>
        <strain evidence="2 3">D2a</strain>
    </source>
</reference>
<protein>
    <submittedName>
        <fullName evidence="2">Uncharacterized protein</fullName>
    </submittedName>
</protein>
<name>A0ABT2MSR6_9CYAN</name>
<dbReference type="Proteomes" id="UP001525890">
    <property type="component" value="Unassembled WGS sequence"/>
</dbReference>
<evidence type="ECO:0000313" key="3">
    <source>
        <dbReference type="Proteomes" id="UP001525890"/>
    </source>
</evidence>
<sequence>MFGFIKKLFGGIFSFLGGLFGSKKAGYYLELEESKGSTPATKPEAVQVKKLEPLPTEKPEPAKVSKSKTTQKKAEPKPAAPAPAPAVAIASSEPAKPAPAPKREATPVMVTPRRRPGANMTSYLDMARNMQTSSR</sequence>
<evidence type="ECO:0000256" key="1">
    <source>
        <dbReference type="SAM" id="MobiDB-lite"/>
    </source>
</evidence>